<name>A0A978UA59_ZIZJJ</name>
<dbReference type="AlphaFoldDB" id="A0A978UA59"/>
<dbReference type="Proteomes" id="UP000813462">
    <property type="component" value="Unassembled WGS sequence"/>
</dbReference>
<accession>A0A978UA59</accession>
<geneLocation type="mitochondrion" evidence="1"/>
<proteinExistence type="predicted"/>
<protein>
    <submittedName>
        <fullName evidence="1">Uncharacterized protein</fullName>
    </submittedName>
</protein>
<sequence>MLEGAKSMGAGAATIASAGAAVDSSQCSFYRKSKIQPMKRRFESLQSIYARTEELQASASSSQDTVHEEALCTPLFDLNCPTLSPPGLGKRGLRILVGMFLHPQNLPQKLPIFIFTTFFRQKRRWRWIQSKDRSKKKSLTLRKIRGSSCITRRPMYWASGCTENHQIRPLCMEFCMTSERDHRSIAQDRLFLLPWGRPVNKRKGKGATYLTNNKKGGEIGDRIRRPEATSSRGRSLALAAYRLATRLDKGKLQRLLRSKILALTLS</sequence>
<organism evidence="1 2">
    <name type="scientific">Ziziphus jujuba var. spinosa</name>
    <dbReference type="NCBI Taxonomy" id="714518"/>
    <lineage>
        <taxon>Eukaryota</taxon>
        <taxon>Viridiplantae</taxon>
        <taxon>Streptophyta</taxon>
        <taxon>Embryophyta</taxon>
        <taxon>Tracheophyta</taxon>
        <taxon>Spermatophyta</taxon>
        <taxon>Magnoliopsida</taxon>
        <taxon>eudicotyledons</taxon>
        <taxon>Gunneridae</taxon>
        <taxon>Pentapetalae</taxon>
        <taxon>rosids</taxon>
        <taxon>fabids</taxon>
        <taxon>Rosales</taxon>
        <taxon>Rhamnaceae</taxon>
        <taxon>Paliureae</taxon>
        <taxon>Ziziphus</taxon>
    </lineage>
</organism>
<gene>
    <name evidence="1" type="ORF">FEM48_ZijujMtG0000600</name>
</gene>
<evidence type="ECO:0000313" key="1">
    <source>
        <dbReference type="EMBL" id="KAH7511589.1"/>
    </source>
</evidence>
<reference evidence="1" key="1">
    <citation type="journal article" date="2021" name="Front. Plant Sci.">
        <title>Chromosome-Scale Genome Assembly for Chinese Sour Jujube and Insights Into Its Genome Evolution and Domestication Signature.</title>
        <authorList>
            <person name="Shen L.-Y."/>
            <person name="Luo H."/>
            <person name="Wang X.-L."/>
            <person name="Wang X.-M."/>
            <person name="Qiu X.-J."/>
            <person name="Liu H."/>
            <person name="Zhou S.-S."/>
            <person name="Jia K.-H."/>
            <person name="Nie S."/>
            <person name="Bao Y.-T."/>
            <person name="Zhang R.-G."/>
            <person name="Yun Q.-Z."/>
            <person name="Chai Y.-H."/>
            <person name="Lu J.-Y."/>
            <person name="Li Y."/>
            <person name="Zhao S.-W."/>
            <person name="Mao J.-F."/>
            <person name="Jia S.-G."/>
            <person name="Mao Y.-M."/>
        </authorList>
    </citation>
    <scope>NUCLEOTIDE SEQUENCE</scope>
    <source>
        <strain evidence="1">AT0</strain>
        <tissue evidence="1">Leaf</tissue>
    </source>
</reference>
<dbReference type="EMBL" id="JAEACU010000014">
    <property type="protein sequence ID" value="KAH7511589.1"/>
    <property type="molecule type" value="Genomic_DNA"/>
</dbReference>
<keyword evidence="1" id="KW-0496">Mitochondrion</keyword>
<evidence type="ECO:0000313" key="2">
    <source>
        <dbReference type="Proteomes" id="UP000813462"/>
    </source>
</evidence>
<comment type="caution">
    <text evidence="1">The sequence shown here is derived from an EMBL/GenBank/DDBJ whole genome shotgun (WGS) entry which is preliminary data.</text>
</comment>